<dbReference type="InterPro" id="IPR039278">
    <property type="entry name" value="Red1"/>
</dbReference>
<dbReference type="GO" id="GO:0000178">
    <property type="term" value="C:exosome (RNase complex)"/>
    <property type="evidence" value="ECO:0007669"/>
    <property type="project" value="TreeGrafter"/>
</dbReference>
<feature type="domain" description="Putative zinc-finger" evidence="3">
    <location>
        <begin position="950"/>
        <end position="970"/>
    </location>
</feature>
<dbReference type="Pfam" id="PF10650">
    <property type="entry name" value="zf-C3H1"/>
    <property type="match status" value="1"/>
</dbReference>
<sequence length="1686" mass="194104">SRLQPAPHPSTHPPHRWRESLQPLCPQLLEFHPPITLPHPLLSLHQVPPQDPPLRPCHWPPPFPSPLPADPSSGLKCCTLSSALGRPPNVKAKFLMRLPSRRPPSYSYRNDQDMEETFEELLKKYKEIQLELECLSREEKISLCTKGENVQEEETDIVSGEHSIDANSIDKNSTQISSSTENIQSKIFQAFELKPIRQKLLTPAQMDQINQTKEELETESKAGLQDTKITTSILWFAKEDDEDEGKEEEVSELQLRLLALQSASKKWQQKEQRVMKESKEKLMKPRMKTSPKAHSVKKPLSTGTELQKTRAWKKLQQQKEQEKQRREEEERKQIEEEERRKREDEIRKIRDLSNQEEQYNRFMKLVGGKKRSSSKSTDADFRKSQDKQIDESGNLYQYDNYEEVNMDTYLPPPLEPPPPPPLPPEEPEQPPKPPFADEEEEEEMLLREELLKSIANRRATKPEIPRHKSVVVRLDDSDDSDSDNEQSNLNVGVLGGLESMIREARRTAEASKSKPKLKAEKENVPATTAGSLPEGGRKEHRLLKADIVSREKQRLLKTDKVISPSLGHVDVEMDVKEKLALASKQLLEVEDQLRKHKLLLTKDETLLSNLLQQVAKKKEALRQAEVKYIKQKEQLQTAEKIVNANRMLLKKLQEQVHKVQHRVQVKKKLALKFGEELARAKAIASREAGKHKYERVEFGSNKSIQLDASYAATLKKQSFEYIAKEKKRLQQLEYEYRLKIQKLKEAQALRHAGLPDNLPGVEQEPAFVVPQPSLHDLTQDKLVLDSEENDGEDEVQSPSLRERRRSFRESNSFTKPNLKHTEVTLGKESVTKPAKKSFDEPELFLGLNIDDLKNLHAERDDLKMLLEKTIVHTFLIGLNCFLTIQEIPVDLDAVLTLSRHVDLKPTPFGPYNSPLLVFKSYRFSPYFRNKEKLLISSVSYSNLIEAKQCFCRFDLTGTCNDDECQWQHMRDCTLSRNQLFQDLLSYDLSLVGCTDSSTDEKIRIAAENYVDKQFGKNKDRMTTDEMAVLLVSKVNESSGHTPPFTTFKDRRKWRPKLLRKPVSECSTSSNSDDEQNSGSIRYGMNNASTQALDTVITPDDVRYFTMETDDIANLETSVTDNPQDVQLWIKLTYKYMNQKEGSPTECLDSALNALARALEINRGNPEIWCHYLNLFSKRGTKEEVQEMCETAVQYAPDYDVWWTYLMLENSFDGKDYVCSRIVQFLTETVEGSQKTELLSFQLLESLLFRVQLSLFIGRQQNALAIFQNALKASDGNRSVAEYLTANDCCLAWLAYIHLIEFNSLPNRFFNPATAIPSKMVNKEEFLVPWQTSKDIKTHPDTLLALFEDAVHKCSDDSLSVEERIIVLHCFYFTKDLCKALLQSCPACYKLLELLADLYLERSQTDDAVNVWLHAFRRNPHNAHFFYYTIKFFISVVCNCLFSFQIDRTLPDLLQILVYIFLYFHILPMKNSLWQSINASTSETVDTFEASLGIVMQHEVVQKIWMDYLVFTSSQLIGSKNKIRDFKLFTDLVNRCLVTVPTRLPIPFSSANYWTNYEFHNQVVSFYLSCLPQSEHSKALERFRSIMPSNAGLALRILEHEWKEGNIQHLKFQSKMFTQCLPSCLPIWKIALQKLPLCATLWKDQLLFEASEGGKTDNLRKLVTRCQAIGVSLDELLNLSPSQNRGQ</sequence>
<dbReference type="OMA" id="CKENFDD"/>
<feature type="region of interest" description="Disordered" evidence="2">
    <location>
        <begin position="504"/>
        <end position="538"/>
    </location>
</feature>
<keyword evidence="5" id="KW-1185">Reference proteome</keyword>
<feature type="compositionally biased region" description="Basic and acidic residues" evidence="2">
    <location>
        <begin position="377"/>
        <end position="390"/>
    </location>
</feature>
<reference evidence="4" key="5">
    <citation type="submission" date="2025-09" db="UniProtKB">
        <authorList>
            <consortium name="Ensembl"/>
        </authorList>
    </citation>
    <scope>IDENTIFICATION</scope>
</reference>
<dbReference type="InterPro" id="IPR019607">
    <property type="entry name" value="Putative_zinc-finger_domain"/>
</dbReference>
<dbReference type="InterPro" id="IPR011990">
    <property type="entry name" value="TPR-like_helical_dom_sf"/>
</dbReference>
<feature type="compositionally biased region" description="Acidic residues" evidence="2">
    <location>
        <begin position="785"/>
        <end position="795"/>
    </location>
</feature>
<dbReference type="PANTHER" id="PTHR21563">
    <property type="entry name" value="ZINC FINGER C3H1 DOMAIN-CONTAINING PROTEIN"/>
    <property type="match status" value="1"/>
</dbReference>
<feature type="compositionally biased region" description="Basic and acidic residues" evidence="2">
    <location>
        <begin position="268"/>
        <end position="283"/>
    </location>
</feature>
<protein>
    <submittedName>
        <fullName evidence="4">Zinc finger C3H1-type containing</fullName>
    </submittedName>
</protein>
<reference evidence="5" key="1">
    <citation type="journal article" date="2006" name="Science">
        <title>Ancient noncoding elements conserved in the human genome.</title>
        <authorList>
            <person name="Venkatesh B."/>
            <person name="Kirkness E.F."/>
            <person name="Loh Y.H."/>
            <person name="Halpern A.L."/>
            <person name="Lee A.P."/>
            <person name="Johnson J."/>
            <person name="Dandona N."/>
            <person name="Viswanathan L.D."/>
            <person name="Tay A."/>
            <person name="Venter J.C."/>
            <person name="Strausberg R.L."/>
            <person name="Brenner S."/>
        </authorList>
    </citation>
    <scope>NUCLEOTIDE SEQUENCE [LARGE SCALE GENOMIC DNA]</scope>
</reference>
<dbReference type="Ensembl" id="ENSCMIT00000048864.1">
    <property type="protein sequence ID" value="ENSCMIP00000048190.1"/>
    <property type="gene ID" value="ENSCMIG00000019692.1"/>
</dbReference>
<reference evidence="5" key="3">
    <citation type="journal article" date="2014" name="Nature">
        <title>Elephant shark genome provides unique insights into gnathostome evolution.</title>
        <authorList>
            <consortium name="International Elephant Shark Genome Sequencing Consortium"/>
            <person name="Venkatesh B."/>
            <person name="Lee A.P."/>
            <person name="Ravi V."/>
            <person name="Maurya A.K."/>
            <person name="Lian M.M."/>
            <person name="Swann J.B."/>
            <person name="Ohta Y."/>
            <person name="Flajnik M.F."/>
            <person name="Sutoh Y."/>
            <person name="Kasahara M."/>
            <person name="Hoon S."/>
            <person name="Gangu V."/>
            <person name="Roy S.W."/>
            <person name="Irimia M."/>
            <person name="Korzh V."/>
            <person name="Kondrychyn I."/>
            <person name="Lim Z.W."/>
            <person name="Tay B.H."/>
            <person name="Tohari S."/>
            <person name="Kong K.W."/>
            <person name="Ho S."/>
            <person name="Lorente-Galdos B."/>
            <person name="Quilez J."/>
            <person name="Marques-Bonet T."/>
            <person name="Raney B.J."/>
            <person name="Ingham P.W."/>
            <person name="Tay A."/>
            <person name="Hillier L.W."/>
            <person name="Minx P."/>
            <person name="Boehm T."/>
            <person name="Wilson R.K."/>
            <person name="Brenner S."/>
            <person name="Warren W.C."/>
        </authorList>
    </citation>
    <scope>NUCLEOTIDE SEQUENCE [LARGE SCALE GENOMIC DNA]</scope>
</reference>
<feature type="coiled-coil region" evidence="1">
    <location>
        <begin position="607"/>
        <end position="669"/>
    </location>
</feature>
<evidence type="ECO:0000313" key="5">
    <source>
        <dbReference type="Proteomes" id="UP000314986"/>
    </source>
</evidence>
<feature type="coiled-coil region" evidence="1">
    <location>
        <begin position="722"/>
        <end position="749"/>
    </location>
</feature>
<feature type="compositionally biased region" description="Basic residues" evidence="2">
    <location>
        <begin position="284"/>
        <end position="297"/>
    </location>
</feature>
<dbReference type="InParanoid" id="A0A4W3KJC8"/>
<keyword evidence="1" id="KW-0175">Coiled coil</keyword>
<evidence type="ECO:0000259" key="3">
    <source>
        <dbReference type="Pfam" id="PF10650"/>
    </source>
</evidence>
<dbReference type="Proteomes" id="UP000314986">
    <property type="component" value="Unassembled WGS sequence"/>
</dbReference>
<evidence type="ECO:0000313" key="4">
    <source>
        <dbReference type="Ensembl" id="ENSCMIP00000048190.1"/>
    </source>
</evidence>
<dbReference type="GO" id="GO:0005634">
    <property type="term" value="C:nucleus"/>
    <property type="evidence" value="ECO:0007669"/>
    <property type="project" value="TreeGrafter"/>
</dbReference>
<name>A0A4W3KJC8_CALMI</name>
<dbReference type="SUPFAM" id="SSF48452">
    <property type="entry name" value="TPR-like"/>
    <property type="match status" value="1"/>
</dbReference>
<feature type="region of interest" description="Disordered" evidence="2">
    <location>
        <begin position="1060"/>
        <end position="1084"/>
    </location>
</feature>
<dbReference type="PANTHER" id="PTHR21563:SF3">
    <property type="entry name" value="ZINC FINGER C3H1 DOMAIN-CONTAINING PROTEIN"/>
    <property type="match status" value="1"/>
</dbReference>
<proteinExistence type="predicted"/>
<organism evidence="4 5">
    <name type="scientific">Callorhinchus milii</name>
    <name type="common">Ghost shark</name>
    <dbReference type="NCBI Taxonomy" id="7868"/>
    <lineage>
        <taxon>Eukaryota</taxon>
        <taxon>Metazoa</taxon>
        <taxon>Chordata</taxon>
        <taxon>Craniata</taxon>
        <taxon>Vertebrata</taxon>
        <taxon>Chondrichthyes</taxon>
        <taxon>Holocephali</taxon>
        <taxon>Chimaeriformes</taxon>
        <taxon>Callorhinchidae</taxon>
        <taxon>Callorhinchus</taxon>
    </lineage>
</organism>
<feature type="coiled-coil region" evidence="1">
    <location>
        <begin position="111"/>
        <end position="138"/>
    </location>
</feature>
<evidence type="ECO:0000256" key="2">
    <source>
        <dbReference type="SAM" id="MobiDB-lite"/>
    </source>
</evidence>
<dbReference type="GeneTree" id="ENSGT00390000001116"/>
<feature type="compositionally biased region" description="Basic and acidic residues" evidence="2">
    <location>
        <begin position="504"/>
        <end position="523"/>
    </location>
</feature>
<feature type="region of interest" description="Disordered" evidence="2">
    <location>
        <begin position="785"/>
        <end position="811"/>
    </location>
</feature>
<feature type="compositionally biased region" description="Pro residues" evidence="2">
    <location>
        <begin position="410"/>
        <end position="434"/>
    </location>
</feature>
<evidence type="ECO:0000256" key="1">
    <source>
        <dbReference type="SAM" id="Coils"/>
    </source>
</evidence>
<accession>A0A4W3KJC8</accession>
<dbReference type="Gene3D" id="1.25.40.10">
    <property type="entry name" value="Tetratricopeptide repeat domain"/>
    <property type="match status" value="1"/>
</dbReference>
<reference evidence="4" key="4">
    <citation type="submission" date="2025-08" db="UniProtKB">
        <authorList>
            <consortium name="Ensembl"/>
        </authorList>
    </citation>
    <scope>IDENTIFICATION</scope>
</reference>
<feature type="region of interest" description="Disordered" evidence="2">
    <location>
        <begin position="268"/>
        <end position="490"/>
    </location>
</feature>
<reference evidence="5" key="2">
    <citation type="journal article" date="2007" name="PLoS Biol.">
        <title>Survey sequencing and comparative analysis of the elephant shark (Callorhinchus milii) genome.</title>
        <authorList>
            <person name="Venkatesh B."/>
            <person name="Kirkness E.F."/>
            <person name="Loh Y.H."/>
            <person name="Halpern A.L."/>
            <person name="Lee A.P."/>
            <person name="Johnson J."/>
            <person name="Dandona N."/>
            <person name="Viswanathan L.D."/>
            <person name="Tay A."/>
            <person name="Venter J.C."/>
            <person name="Strausberg R.L."/>
            <person name="Brenner S."/>
        </authorList>
    </citation>
    <scope>NUCLEOTIDE SEQUENCE [LARGE SCALE GENOMIC DNA]</scope>
</reference>
<dbReference type="STRING" id="7868.ENSCMIP00000048190"/>
<feature type="compositionally biased region" description="Basic and acidic residues" evidence="2">
    <location>
        <begin position="317"/>
        <end position="353"/>
    </location>
</feature>